<dbReference type="RefSeq" id="WP_150968735.1">
    <property type="nucleotide sequence ID" value="NZ_VZDO01000003.1"/>
</dbReference>
<feature type="compositionally biased region" description="Basic and acidic residues" evidence="1">
    <location>
        <begin position="160"/>
        <end position="171"/>
    </location>
</feature>
<evidence type="ECO:0000259" key="3">
    <source>
        <dbReference type="PROSITE" id="PS51781"/>
    </source>
</evidence>
<keyword evidence="5" id="KW-1185">Reference proteome</keyword>
<dbReference type="Proteomes" id="UP000432089">
    <property type="component" value="Unassembled WGS sequence"/>
</dbReference>
<sequence>MLRRVFRPLLLAAGLLGSGAAFAATPAVVTNDLNIRTGPASDYQRFAVIPAGERVRVFGCLRAYNWCDIAWNGERGWVHGAYLATLGRDYYREPIPQVAVRIGVPVYGFEPYSYHRRYYAGRPWYHDRYLGDRRGPGFDGPPPPPPPPRYWHRDREFGRDFDRRGDDDLRVVRRGPPPPPPPGDDFGPGRGFDRDRDFRDPDRFEPRGVRRYPPPPPGGGGDFRPDDY</sequence>
<feature type="signal peptide" evidence="2">
    <location>
        <begin position="1"/>
        <end position="23"/>
    </location>
</feature>
<dbReference type="SMART" id="SM00287">
    <property type="entry name" value="SH3b"/>
    <property type="match status" value="1"/>
</dbReference>
<evidence type="ECO:0000256" key="2">
    <source>
        <dbReference type="SAM" id="SignalP"/>
    </source>
</evidence>
<dbReference type="AlphaFoldDB" id="A0A7V7PRT4"/>
<feature type="chain" id="PRO_5030730206" evidence="2">
    <location>
        <begin position="24"/>
        <end position="228"/>
    </location>
</feature>
<dbReference type="EMBL" id="VZDO01000003">
    <property type="protein sequence ID" value="KAB0681480.1"/>
    <property type="molecule type" value="Genomic_DNA"/>
</dbReference>
<organism evidence="4 5">
    <name type="scientific">Plantimonas leprariae</name>
    <dbReference type="NCBI Taxonomy" id="2615207"/>
    <lineage>
        <taxon>Bacteria</taxon>
        <taxon>Pseudomonadati</taxon>
        <taxon>Pseudomonadota</taxon>
        <taxon>Alphaproteobacteria</taxon>
        <taxon>Hyphomicrobiales</taxon>
        <taxon>Aurantimonadaceae</taxon>
        <taxon>Plantimonas</taxon>
    </lineage>
</organism>
<gene>
    <name evidence="4" type="ORF">F6X38_06250</name>
</gene>
<feature type="domain" description="SH3b" evidence="3">
    <location>
        <begin position="24"/>
        <end position="87"/>
    </location>
</feature>
<dbReference type="Gene3D" id="2.30.30.40">
    <property type="entry name" value="SH3 Domains"/>
    <property type="match status" value="1"/>
</dbReference>
<feature type="region of interest" description="Disordered" evidence="1">
    <location>
        <begin position="135"/>
        <end position="154"/>
    </location>
</feature>
<feature type="region of interest" description="Disordered" evidence="1">
    <location>
        <begin position="160"/>
        <end position="228"/>
    </location>
</feature>
<accession>A0A7V7PRT4</accession>
<evidence type="ECO:0000313" key="5">
    <source>
        <dbReference type="Proteomes" id="UP000432089"/>
    </source>
</evidence>
<reference evidence="4 5" key="1">
    <citation type="submission" date="2019-09" db="EMBL/GenBank/DDBJ databases">
        <title>YIM 132180 draft genome.</title>
        <authorList>
            <person name="Zhang K."/>
        </authorList>
    </citation>
    <scope>NUCLEOTIDE SEQUENCE [LARGE SCALE GENOMIC DNA]</scope>
    <source>
        <strain evidence="4 5">YIM 132180</strain>
    </source>
</reference>
<dbReference type="InterPro" id="IPR003646">
    <property type="entry name" value="SH3-like_bac-type"/>
</dbReference>
<name>A0A7V7PRT4_9HYPH</name>
<comment type="caution">
    <text evidence="4">The sequence shown here is derived from an EMBL/GenBank/DDBJ whole genome shotgun (WGS) entry which is preliminary data.</text>
</comment>
<feature type="compositionally biased region" description="Basic and acidic residues" evidence="1">
    <location>
        <begin position="191"/>
        <end position="208"/>
    </location>
</feature>
<evidence type="ECO:0000256" key="1">
    <source>
        <dbReference type="SAM" id="MobiDB-lite"/>
    </source>
</evidence>
<evidence type="ECO:0000313" key="4">
    <source>
        <dbReference type="EMBL" id="KAB0681480.1"/>
    </source>
</evidence>
<protein>
    <submittedName>
        <fullName evidence="4">SH3 domain-containing protein</fullName>
    </submittedName>
</protein>
<dbReference type="PROSITE" id="PS51781">
    <property type="entry name" value="SH3B"/>
    <property type="match status" value="1"/>
</dbReference>
<proteinExistence type="predicted"/>
<keyword evidence="2" id="KW-0732">Signal</keyword>
<feature type="compositionally biased region" description="Pro residues" evidence="1">
    <location>
        <begin position="139"/>
        <end position="149"/>
    </location>
</feature>
<dbReference type="Pfam" id="PF08239">
    <property type="entry name" value="SH3_3"/>
    <property type="match status" value="1"/>
</dbReference>